<evidence type="ECO:0000259" key="2">
    <source>
        <dbReference type="Pfam" id="PF00975"/>
    </source>
</evidence>
<comment type="similarity">
    <text evidence="1">Belongs to the thioesterase family.</text>
</comment>
<organism evidence="3 4">
    <name type="scientific">Paenibacillus spiritus</name>
    <dbReference type="NCBI Taxonomy" id="2496557"/>
    <lineage>
        <taxon>Bacteria</taxon>
        <taxon>Bacillati</taxon>
        <taxon>Bacillota</taxon>
        <taxon>Bacilli</taxon>
        <taxon>Bacillales</taxon>
        <taxon>Paenibacillaceae</taxon>
        <taxon>Paenibacillus</taxon>
    </lineage>
</organism>
<feature type="domain" description="Thioesterase" evidence="2">
    <location>
        <begin position="19"/>
        <end position="245"/>
    </location>
</feature>
<dbReference type="InterPro" id="IPR029058">
    <property type="entry name" value="AB_hydrolase_fold"/>
</dbReference>
<dbReference type="GO" id="GO:0008610">
    <property type="term" value="P:lipid biosynthetic process"/>
    <property type="evidence" value="ECO:0007669"/>
    <property type="project" value="TreeGrafter"/>
</dbReference>
<dbReference type="Proteomes" id="UP000367750">
    <property type="component" value="Unassembled WGS sequence"/>
</dbReference>
<evidence type="ECO:0000313" key="3">
    <source>
        <dbReference type="EMBL" id="KAA8998811.1"/>
    </source>
</evidence>
<dbReference type="PANTHER" id="PTHR11487">
    <property type="entry name" value="THIOESTERASE"/>
    <property type="match status" value="1"/>
</dbReference>
<comment type="caution">
    <text evidence="3">The sequence shown here is derived from an EMBL/GenBank/DDBJ whole genome shotgun (WGS) entry which is preliminary data.</text>
</comment>
<protein>
    <submittedName>
        <fullName evidence="3">Thioesterase</fullName>
    </submittedName>
</protein>
<dbReference type="EMBL" id="VYKK01000026">
    <property type="protein sequence ID" value="KAA8998811.1"/>
    <property type="molecule type" value="Genomic_DNA"/>
</dbReference>
<accession>A0A5J5FZT1</accession>
<keyword evidence="4" id="KW-1185">Reference proteome</keyword>
<evidence type="ECO:0000256" key="1">
    <source>
        <dbReference type="ARBA" id="ARBA00007169"/>
    </source>
</evidence>
<sequence length="258" mass="29367">MTHRRTAWPDNDKEEKTVKLICCPYAGAHVNVFTGLHKQIRARLPDLGLLAVEYAGHGRRLSEPALESIAEQAADLLARLEPELDPDEELILLGYSMGSLIVYELAQLLKQRGFRIGKLIFMAATPPHRVRVSEEDLEEDEALLEHCRVYGLIKEHQFDSPQMRRLFLPALRSDIAAVGRYNITNGYRCRRFPAEVEVAVFQGRSDRSVTAPEDWKDVTEGELARYDYPGGHFFLYECQEEVVSDLLLFIQGSKRPAI</sequence>
<evidence type="ECO:0000313" key="4">
    <source>
        <dbReference type="Proteomes" id="UP000367750"/>
    </source>
</evidence>
<gene>
    <name evidence="3" type="ORF">F4V43_16420</name>
</gene>
<dbReference type="PANTHER" id="PTHR11487:SF0">
    <property type="entry name" value="S-ACYL FATTY ACID SYNTHASE THIOESTERASE, MEDIUM CHAIN"/>
    <property type="match status" value="1"/>
</dbReference>
<proteinExistence type="inferred from homology"/>
<dbReference type="Gene3D" id="3.40.50.1820">
    <property type="entry name" value="alpha/beta hydrolase"/>
    <property type="match status" value="1"/>
</dbReference>
<dbReference type="SUPFAM" id="SSF53474">
    <property type="entry name" value="alpha/beta-Hydrolases"/>
    <property type="match status" value="1"/>
</dbReference>
<dbReference type="AlphaFoldDB" id="A0A5J5FZT1"/>
<name>A0A5J5FZT1_9BACL</name>
<dbReference type="InterPro" id="IPR012223">
    <property type="entry name" value="TEII"/>
</dbReference>
<dbReference type="InterPro" id="IPR001031">
    <property type="entry name" value="Thioesterase"/>
</dbReference>
<dbReference type="Pfam" id="PF00975">
    <property type="entry name" value="Thioesterase"/>
    <property type="match status" value="1"/>
</dbReference>
<reference evidence="3 4" key="1">
    <citation type="submission" date="2019-09" db="EMBL/GenBank/DDBJ databases">
        <title>Bacillus ochoae sp. nov., Paenibacillus whitsoniae sp. nov., Paenibacillus spiritus sp. nov. Isolated from the Mars Exploration Rover during spacecraft assembly.</title>
        <authorList>
            <person name="Seuylemezian A."/>
            <person name="Vaishampayan P."/>
        </authorList>
    </citation>
    <scope>NUCLEOTIDE SEQUENCE [LARGE SCALE GENOMIC DNA]</scope>
    <source>
        <strain evidence="3 4">MER_111</strain>
    </source>
</reference>
<dbReference type="OrthoDB" id="2213423at2"/>